<accession>A0ABT3WY64</accession>
<gene>
    <name evidence="1" type="ORF">OS242_04175</name>
</gene>
<evidence type="ECO:0000313" key="2">
    <source>
        <dbReference type="Proteomes" id="UP001208017"/>
    </source>
</evidence>
<comment type="caution">
    <text evidence="1">The sequence shown here is derived from an EMBL/GenBank/DDBJ whole genome shotgun (WGS) entry which is preliminary data.</text>
</comment>
<sequence>MSKFWRVVAIVAFIAAVIIISNQIEPQTQARTVATKCGRDSKCVDAVAVEPTSKPAPPAEPADGLSAKHVFVALTESGVVTGSASGGTERQKTRCAALGCLGMIEAETVTIYEWPEESTAVQAEQIGASDYQKGRFSLVFHVRRDENGAVLLAPTPNEQAYRDALDRVVAAN</sequence>
<evidence type="ECO:0000313" key="1">
    <source>
        <dbReference type="EMBL" id="MCX7569156.1"/>
    </source>
</evidence>
<keyword evidence="2" id="KW-1185">Reference proteome</keyword>
<protein>
    <recommendedName>
        <fullName evidence="3">Secreted protein</fullName>
    </recommendedName>
</protein>
<name>A0ABT3WY64_9BACL</name>
<reference evidence="1 2" key="1">
    <citation type="submission" date="2022-11" db="EMBL/GenBank/DDBJ databases">
        <title>Study of microbial diversity in lake waters.</title>
        <authorList>
            <person name="Zhang J."/>
        </authorList>
    </citation>
    <scope>NUCLEOTIDE SEQUENCE [LARGE SCALE GENOMIC DNA]</scope>
    <source>
        <strain evidence="1 2">DT12</strain>
    </source>
</reference>
<proteinExistence type="predicted"/>
<organism evidence="1 2">
    <name type="scientific">Tumebacillus lacus</name>
    <dbReference type="NCBI Taxonomy" id="2995335"/>
    <lineage>
        <taxon>Bacteria</taxon>
        <taxon>Bacillati</taxon>
        <taxon>Bacillota</taxon>
        <taxon>Bacilli</taxon>
        <taxon>Bacillales</taxon>
        <taxon>Alicyclobacillaceae</taxon>
        <taxon>Tumebacillus</taxon>
    </lineage>
</organism>
<dbReference type="RefSeq" id="WP_267150375.1">
    <property type="nucleotide sequence ID" value="NZ_JAPMLT010000001.1"/>
</dbReference>
<dbReference type="EMBL" id="JAPMLT010000001">
    <property type="protein sequence ID" value="MCX7569156.1"/>
    <property type="molecule type" value="Genomic_DNA"/>
</dbReference>
<evidence type="ECO:0008006" key="3">
    <source>
        <dbReference type="Google" id="ProtNLM"/>
    </source>
</evidence>
<dbReference type="Proteomes" id="UP001208017">
    <property type="component" value="Unassembled WGS sequence"/>
</dbReference>